<evidence type="ECO:0000313" key="7">
    <source>
        <dbReference type="Proteomes" id="UP000587586"/>
    </source>
</evidence>
<dbReference type="PROSITE" id="PS50005">
    <property type="entry name" value="TPR"/>
    <property type="match status" value="4"/>
</dbReference>
<keyword evidence="7" id="KW-1185">Reference proteome</keyword>
<dbReference type="SUPFAM" id="SSF48452">
    <property type="entry name" value="TPR-like"/>
    <property type="match status" value="1"/>
</dbReference>
<feature type="transmembrane region" description="Helical" evidence="4">
    <location>
        <begin position="140"/>
        <end position="157"/>
    </location>
</feature>
<keyword evidence="6" id="KW-0808">Transferase</keyword>
<dbReference type="Pfam" id="PF14559">
    <property type="entry name" value="TPR_19"/>
    <property type="match status" value="1"/>
</dbReference>
<keyword evidence="4" id="KW-0472">Membrane</keyword>
<comment type="caution">
    <text evidence="6">The sequence shown here is derived from an EMBL/GenBank/DDBJ whole genome shotgun (WGS) entry which is preliminary data.</text>
</comment>
<keyword evidence="2 3" id="KW-0802">TPR repeat</keyword>
<evidence type="ECO:0000256" key="1">
    <source>
        <dbReference type="ARBA" id="ARBA00022737"/>
    </source>
</evidence>
<feature type="transmembrane region" description="Helical" evidence="4">
    <location>
        <begin position="319"/>
        <end position="338"/>
    </location>
</feature>
<protein>
    <submittedName>
        <fullName evidence="6">O-GlcNAc transferase</fullName>
    </submittedName>
</protein>
<dbReference type="InterPro" id="IPR011990">
    <property type="entry name" value="TPR-like_helical_dom_sf"/>
</dbReference>
<accession>A0A6V8NCQ9</accession>
<feature type="transmembrane region" description="Helical" evidence="4">
    <location>
        <begin position="344"/>
        <end position="362"/>
    </location>
</feature>
<feature type="transmembrane region" description="Helical" evidence="4">
    <location>
        <begin position="87"/>
        <end position="105"/>
    </location>
</feature>
<evidence type="ECO:0000256" key="4">
    <source>
        <dbReference type="SAM" id="Phobius"/>
    </source>
</evidence>
<feature type="transmembrane region" description="Helical" evidence="4">
    <location>
        <begin position="287"/>
        <end position="307"/>
    </location>
</feature>
<dbReference type="GO" id="GO:0016740">
    <property type="term" value="F:transferase activity"/>
    <property type="evidence" value="ECO:0007669"/>
    <property type="project" value="UniProtKB-KW"/>
</dbReference>
<feature type="domain" description="Glycosyltransferase RgtA/B/C/D-like" evidence="5">
    <location>
        <begin position="76"/>
        <end position="191"/>
    </location>
</feature>
<sequence length="631" mass="70799">MRLSTLLCLLMLVVTLAIFSRTASFDFINFDDPGYVTTNSVVKSGLHASSVAWAFQSAAMSNWHPLTWLSHMADVQLFGLKPAGHHLTSVVLHTVSALLLFLLLVRITGMQWRSLVVTALFALHPMHTESVAWVAERKDVLSGLFWHLTLLMYVVYVQRPKLWRYLATMVCFALGLMAKPMLVTLPVVLLILDWWPLNRFRRNEGDTTAAVQTARHLFLEKIPFFLLSLLSSVTTIYVQQHGGAVQSLEKVQFGLRIANVFLAYVRYLIAMFWPHDMAILYPFPTEIIMWQLTGSVLLLIVISVAVFSFRRRLPYLATGWLWFVVTLLPVIGLIQVGGQSHADRYTYLPFTGLSILAVWGVSDACKSLAQRTKVLATLSVLTIAVCAALTWQQLGYWRNNITLYRHTLAVTNNNYLILNNYGIALNQEYGDVDGALAAYQEALRVWPKSALTRNNLGTMYLAKGRFTEALEQFREAARLDPGEPMVRINTGRTLAKMGRLGEAAEQFEAALKQDPAATDAHLQLALLLIKTGRTSEARSHYEAMQKLEPSSARGPLTIAVELASAGLVGDADEYFRQAMALEPNSPDVNFNMGVFLAKQNRRDEAAQCFYRVLQLKPDSLMAKNWLRTIGK</sequence>
<keyword evidence="4" id="KW-1133">Transmembrane helix</keyword>
<proteinExistence type="predicted"/>
<dbReference type="PROSITE" id="PS50293">
    <property type="entry name" value="TPR_REGION"/>
    <property type="match status" value="1"/>
</dbReference>
<dbReference type="InterPro" id="IPR019734">
    <property type="entry name" value="TPR_rpt"/>
</dbReference>
<dbReference type="Pfam" id="PF13231">
    <property type="entry name" value="PMT_2"/>
    <property type="match status" value="1"/>
</dbReference>
<name>A0A6V8NCQ9_9BACT</name>
<dbReference type="SMART" id="SM00028">
    <property type="entry name" value="TPR"/>
    <property type="match status" value="6"/>
</dbReference>
<feature type="transmembrane region" description="Helical" evidence="4">
    <location>
        <begin position="169"/>
        <end position="192"/>
    </location>
</feature>
<dbReference type="InterPro" id="IPR038731">
    <property type="entry name" value="RgtA/B/C-like"/>
</dbReference>
<feature type="transmembrane region" description="Helical" evidence="4">
    <location>
        <begin position="253"/>
        <end position="275"/>
    </location>
</feature>
<keyword evidence="1" id="KW-0677">Repeat</keyword>
<feature type="repeat" description="TPR" evidence="3">
    <location>
        <begin position="484"/>
        <end position="517"/>
    </location>
</feature>
<dbReference type="PANTHER" id="PTHR44227:SF3">
    <property type="entry name" value="PROTEIN O-MANNOSYL-TRANSFERASE TMTC4"/>
    <property type="match status" value="1"/>
</dbReference>
<keyword evidence="4" id="KW-0812">Transmembrane</keyword>
<organism evidence="6 7">
    <name type="scientific">Geomonas limicola</name>
    <dbReference type="NCBI Taxonomy" id="2740186"/>
    <lineage>
        <taxon>Bacteria</taxon>
        <taxon>Pseudomonadati</taxon>
        <taxon>Thermodesulfobacteriota</taxon>
        <taxon>Desulfuromonadia</taxon>
        <taxon>Geobacterales</taxon>
        <taxon>Geobacteraceae</taxon>
        <taxon>Geomonas</taxon>
    </lineage>
</organism>
<evidence type="ECO:0000256" key="2">
    <source>
        <dbReference type="ARBA" id="ARBA00022803"/>
    </source>
</evidence>
<reference evidence="7" key="1">
    <citation type="submission" date="2020-06" db="EMBL/GenBank/DDBJ databases">
        <title>Draft genomic sequecing of Geomonas sp. Red745.</title>
        <authorList>
            <person name="Itoh H."/>
            <person name="Xu Z.X."/>
            <person name="Ushijima N."/>
            <person name="Masuda Y."/>
            <person name="Shiratori Y."/>
            <person name="Senoo K."/>
        </authorList>
    </citation>
    <scope>NUCLEOTIDE SEQUENCE [LARGE SCALE GENOMIC DNA]</scope>
    <source>
        <strain evidence="7">Red745</strain>
    </source>
</reference>
<dbReference type="Pfam" id="PF13432">
    <property type="entry name" value="TPR_16"/>
    <property type="match status" value="2"/>
</dbReference>
<dbReference type="Proteomes" id="UP000587586">
    <property type="component" value="Unassembled WGS sequence"/>
</dbReference>
<feature type="repeat" description="TPR" evidence="3">
    <location>
        <begin position="450"/>
        <end position="483"/>
    </location>
</feature>
<dbReference type="InterPro" id="IPR052346">
    <property type="entry name" value="O-mannosyl-transferase_TMTC"/>
</dbReference>
<feature type="repeat" description="TPR" evidence="3">
    <location>
        <begin position="586"/>
        <end position="619"/>
    </location>
</feature>
<evidence type="ECO:0000259" key="5">
    <source>
        <dbReference type="Pfam" id="PF13231"/>
    </source>
</evidence>
<evidence type="ECO:0000313" key="6">
    <source>
        <dbReference type="EMBL" id="GFO70405.1"/>
    </source>
</evidence>
<feature type="transmembrane region" description="Helical" evidence="4">
    <location>
        <begin position="374"/>
        <end position="391"/>
    </location>
</feature>
<dbReference type="AlphaFoldDB" id="A0A6V8NCQ9"/>
<dbReference type="RefSeq" id="WP_183363026.1">
    <property type="nucleotide sequence ID" value="NZ_BLXZ01000010.1"/>
</dbReference>
<dbReference type="Gene3D" id="1.25.40.10">
    <property type="entry name" value="Tetratricopeptide repeat domain"/>
    <property type="match status" value="1"/>
</dbReference>
<dbReference type="PANTHER" id="PTHR44227">
    <property type="match status" value="1"/>
</dbReference>
<feature type="repeat" description="TPR" evidence="3">
    <location>
        <begin position="518"/>
        <end position="551"/>
    </location>
</feature>
<gene>
    <name evidence="6" type="primary">ogt_3</name>
    <name evidence="6" type="ORF">GMLC_39840</name>
</gene>
<evidence type="ECO:0000256" key="3">
    <source>
        <dbReference type="PROSITE-ProRule" id="PRU00339"/>
    </source>
</evidence>
<dbReference type="EMBL" id="BLXZ01000010">
    <property type="protein sequence ID" value="GFO70405.1"/>
    <property type="molecule type" value="Genomic_DNA"/>
</dbReference>